<evidence type="ECO:0000313" key="7">
    <source>
        <dbReference type="EMBL" id="SMC47985.1"/>
    </source>
</evidence>
<sequence length="274" mass="30714">MNNWKIKSLYYGKITVPKGNLSCGLDPELLLDFPYMGYLLQDGKQNILVDTGIHEDNIVDGKAWAGCPAEGGSRYVLESLEKEGLKPKDIDTVIYTHLHNDHAGCALLFPDAFTIFQKDEYANLLDPLPTQKIRSDFDKRTPGDIKKLKNICMIEGDVKLANGLELYKLPGHTSGSIGIVVPTSEGRYVLTGDIPHLGISLFPKMDKMQLLDGGWADITPAPDNMMPFLFNSVIYDHYAAYASFNKLMLLAEDFKPQWYLTGHDMWIILKHSFG</sequence>
<evidence type="ECO:0000256" key="3">
    <source>
        <dbReference type="ARBA" id="ARBA00022723"/>
    </source>
</evidence>
<dbReference type="EMBL" id="FWXW01000002">
    <property type="protein sequence ID" value="SMC47985.1"/>
    <property type="molecule type" value="Genomic_DNA"/>
</dbReference>
<accession>A0A1W1ZHH2</accession>
<dbReference type="SUPFAM" id="SSF56281">
    <property type="entry name" value="Metallo-hydrolase/oxidoreductase"/>
    <property type="match status" value="1"/>
</dbReference>
<dbReference type="PANTHER" id="PTHR42978">
    <property type="entry name" value="QUORUM-QUENCHING LACTONASE YTNP-RELATED-RELATED"/>
    <property type="match status" value="1"/>
</dbReference>
<dbReference type="STRING" id="1122930.SAMN02745168_1120"/>
<evidence type="ECO:0000259" key="6">
    <source>
        <dbReference type="SMART" id="SM00849"/>
    </source>
</evidence>
<dbReference type="Proteomes" id="UP000192790">
    <property type="component" value="Unassembled WGS sequence"/>
</dbReference>
<keyword evidence="5" id="KW-0862">Zinc</keyword>
<protein>
    <submittedName>
        <fullName evidence="7">Glyoxylase, beta-lactamase superfamily II</fullName>
    </submittedName>
</protein>
<gene>
    <name evidence="7" type="ORF">SAMN02745168_1120</name>
</gene>
<proteinExistence type="inferred from homology"/>
<keyword evidence="3" id="KW-0479">Metal-binding</keyword>
<dbReference type="CDD" id="cd07729">
    <property type="entry name" value="AHL_lactonase_MBL-fold"/>
    <property type="match status" value="1"/>
</dbReference>
<evidence type="ECO:0000256" key="2">
    <source>
        <dbReference type="ARBA" id="ARBA00007749"/>
    </source>
</evidence>
<feature type="domain" description="Metallo-beta-lactamase" evidence="6">
    <location>
        <begin position="34"/>
        <end position="237"/>
    </location>
</feature>
<dbReference type="RefSeq" id="WP_084233751.1">
    <property type="nucleotide sequence ID" value="NZ_FWXW01000002.1"/>
</dbReference>
<evidence type="ECO:0000256" key="1">
    <source>
        <dbReference type="ARBA" id="ARBA00001947"/>
    </source>
</evidence>
<dbReference type="InterPro" id="IPR001279">
    <property type="entry name" value="Metallo-B-lactamas"/>
</dbReference>
<dbReference type="Gene3D" id="3.60.15.10">
    <property type="entry name" value="Ribonuclease Z/Hydroxyacylglutathione hydrolase-like"/>
    <property type="match status" value="1"/>
</dbReference>
<dbReference type="InterPro" id="IPR036866">
    <property type="entry name" value="RibonucZ/Hydroxyglut_hydro"/>
</dbReference>
<dbReference type="GO" id="GO:0046872">
    <property type="term" value="F:metal ion binding"/>
    <property type="evidence" value="ECO:0007669"/>
    <property type="project" value="UniProtKB-KW"/>
</dbReference>
<organism evidence="7 8">
    <name type="scientific">Papillibacter cinnamivorans DSM 12816</name>
    <dbReference type="NCBI Taxonomy" id="1122930"/>
    <lineage>
        <taxon>Bacteria</taxon>
        <taxon>Bacillati</taxon>
        <taxon>Bacillota</taxon>
        <taxon>Clostridia</taxon>
        <taxon>Eubacteriales</taxon>
        <taxon>Oscillospiraceae</taxon>
        <taxon>Papillibacter</taxon>
    </lineage>
</organism>
<dbReference type="PANTHER" id="PTHR42978:SF2">
    <property type="entry name" value="102 KBASES UNSTABLE REGION: FROM 1 TO 119443"/>
    <property type="match status" value="1"/>
</dbReference>
<evidence type="ECO:0000313" key="8">
    <source>
        <dbReference type="Proteomes" id="UP000192790"/>
    </source>
</evidence>
<comment type="similarity">
    <text evidence="2">Belongs to the metallo-beta-lactamase superfamily.</text>
</comment>
<dbReference type="InterPro" id="IPR051013">
    <property type="entry name" value="MBL_superfamily_lactonases"/>
</dbReference>
<dbReference type="SMART" id="SM00849">
    <property type="entry name" value="Lactamase_B"/>
    <property type="match status" value="1"/>
</dbReference>
<dbReference type="OrthoDB" id="9761531at2"/>
<dbReference type="AlphaFoldDB" id="A0A1W1ZHH2"/>
<dbReference type="GO" id="GO:0016787">
    <property type="term" value="F:hydrolase activity"/>
    <property type="evidence" value="ECO:0007669"/>
    <property type="project" value="UniProtKB-KW"/>
</dbReference>
<dbReference type="Pfam" id="PF00753">
    <property type="entry name" value="Lactamase_B"/>
    <property type="match status" value="1"/>
</dbReference>
<name>A0A1W1ZHH2_9FIRM</name>
<comment type="cofactor">
    <cofactor evidence="1">
        <name>Zn(2+)</name>
        <dbReference type="ChEBI" id="CHEBI:29105"/>
    </cofactor>
</comment>
<keyword evidence="4" id="KW-0378">Hydrolase</keyword>
<reference evidence="7 8" key="1">
    <citation type="submission" date="2017-04" db="EMBL/GenBank/DDBJ databases">
        <authorList>
            <person name="Afonso C.L."/>
            <person name="Miller P.J."/>
            <person name="Scott M.A."/>
            <person name="Spackman E."/>
            <person name="Goraichik I."/>
            <person name="Dimitrov K.M."/>
            <person name="Suarez D.L."/>
            <person name="Swayne D.E."/>
        </authorList>
    </citation>
    <scope>NUCLEOTIDE SEQUENCE [LARGE SCALE GENOMIC DNA]</scope>
    <source>
        <strain evidence="7 8">DSM 12816</strain>
    </source>
</reference>
<evidence type="ECO:0000256" key="4">
    <source>
        <dbReference type="ARBA" id="ARBA00022801"/>
    </source>
</evidence>
<evidence type="ECO:0000256" key="5">
    <source>
        <dbReference type="ARBA" id="ARBA00022833"/>
    </source>
</evidence>
<keyword evidence="8" id="KW-1185">Reference proteome</keyword>